<proteinExistence type="predicted"/>
<keyword evidence="1" id="KW-0808">Transferase</keyword>
<dbReference type="GO" id="GO:0016740">
    <property type="term" value="F:transferase activity"/>
    <property type="evidence" value="ECO:0007669"/>
    <property type="project" value="UniProtKB-KW"/>
</dbReference>
<protein>
    <submittedName>
        <fullName evidence="1">UDP-glycosyltransferase</fullName>
    </submittedName>
</protein>
<dbReference type="AlphaFoldDB" id="A0A7Y9C703"/>
<evidence type="ECO:0000313" key="2">
    <source>
        <dbReference type="Proteomes" id="UP000535020"/>
    </source>
</evidence>
<keyword evidence="2" id="KW-1185">Reference proteome</keyword>
<sequence length="469" mass="53448">MSNRSIFILLPDGVGLRNFAYSKFPEIAKAEGFDLTFWNNTPFDLTSLGLTEIKVENARPRPLTDILRRARSIIDLNRNIARSNDSVYEAYRQKLSSDGLKNKLKSFAVKQLSKRHDSEKGLETLRRKIKDSERKSAYYASCVETLKREKPAAVFCTNQRPLTAIAPILAAQDLGIPTIAFVFSWDNVPKATMVIEADFYFVWSDHMKQELLFYYPYIPAENIIVTGTPQFESHFDKSLLQTREAFFAEHRLDLSKKYICYSGDDITTSPNDPQYLADVAKAVRQLNEKGHNLGILFRRCPVDFSDRFDDVLQSNKDLIVPVAPEWKKLGSVWNTVLPMREDVALQANTIAHTEMVVNLGSSMVFDYVSHEKPCAFVNYDPTNNKRAGWSVKKIYNYVHFRSMPDKKAVVWLNSPEEIASKLESALTDKTQNVAHAHDWFGKINQHPPTEASRRIFNSLKTVIGCTSVS</sequence>
<dbReference type="SUPFAM" id="SSF53756">
    <property type="entry name" value="UDP-Glycosyltransferase/glycogen phosphorylase"/>
    <property type="match status" value="1"/>
</dbReference>
<dbReference type="Proteomes" id="UP000535020">
    <property type="component" value="Unassembled WGS sequence"/>
</dbReference>
<dbReference type="EMBL" id="JACBJI010000003">
    <property type="protein sequence ID" value="NYA70923.1"/>
    <property type="molecule type" value="Genomic_DNA"/>
</dbReference>
<reference evidence="1 2" key="1">
    <citation type="submission" date="2020-07" db="EMBL/GenBank/DDBJ databases">
        <authorList>
            <person name="Sun Q."/>
        </authorList>
    </citation>
    <scope>NUCLEOTIDE SEQUENCE [LARGE SCALE GENOMIC DNA]</scope>
    <source>
        <strain evidence="1 2">MAH-1</strain>
    </source>
</reference>
<evidence type="ECO:0000313" key="1">
    <source>
        <dbReference type="EMBL" id="NYA70923.1"/>
    </source>
</evidence>
<organism evidence="1 2">
    <name type="scientific">Flavobacterium agri</name>
    <dbReference type="NCBI Taxonomy" id="2743471"/>
    <lineage>
        <taxon>Bacteria</taxon>
        <taxon>Pseudomonadati</taxon>
        <taxon>Bacteroidota</taxon>
        <taxon>Flavobacteriia</taxon>
        <taxon>Flavobacteriales</taxon>
        <taxon>Flavobacteriaceae</taxon>
        <taxon>Flavobacterium</taxon>
    </lineage>
</organism>
<accession>A0A7Y9C703</accession>
<gene>
    <name evidence="1" type="ORF">HZF10_08335</name>
</gene>
<dbReference type="RefSeq" id="WP_176005736.1">
    <property type="nucleotide sequence ID" value="NZ_JABWMI010000010.1"/>
</dbReference>
<comment type="caution">
    <text evidence="1">The sequence shown here is derived from an EMBL/GenBank/DDBJ whole genome shotgun (WGS) entry which is preliminary data.</text>
</comment>
<name>A0A7Y9C703_9FLAO</name>